<evidence type="ECO:0000313" key="11">
    <source>
        <dbReference type="EMBL" id="OOK24320.1"/>
    </source>
</evidence>
<feature type="transmembrane region" description="Helical" evidence="8">
    <location>
        <begin position="299"/>
        <end position="324"/>
    </location>
</feature>
<comment type="caution">
    <text evidence="10">The sequence shown here is derived from an EMBL/GenBank/DDBJ whole genome shotgun (WGS) entry which is preliminary data.</text>
</comment>
<dbReference type="EMBL" id="MOKI01000004">
    <property type="protein sequence ID" value="OJR56381.1"/>
    <property type="molecule type" value="Genomic_DNA"/>
</dbReference>
<dbReference type="InterPro" id="IPR035906">
    <property type="entry name" value="MetI-like_sf"/>
</dbReference>
<feature type="transmembrane region" description="Helical" evidence="8">
    <location>
        <begin position="391"/>
        <end position="412"/>
    </location>
</feature>
<protein>
    <submittedName>
        <fullName evidence="10">Iron ABC transporter permease</fullName>
    </submittedName>
</protein>
<evidence type="ECO:0000256" key="7">
    <source>
        <dbReference type="ARBA" id="ARBA00023136"/>
    </source>
</evidence>
<evidence type="ECO:0000256" key="5">
    <source>
        <dbReference type="ARBA" id="ARBA00022692"/>
    </source>
</evidence>
<sequence>MGSINKSFWALVWRYLFSALRSTLKPLHLCSLCIALGVLTPVITLFWLATDADSSQWSGFLTFVLPSALQNTVILLTGVAVMTCVLGVGCAWAVTVWDFPGRKMLSWALVLPLAMPAYIVAFAWLDLLHPLGPLQNFIRLLSGFDSPRQFRLPDLRSLPGAIILLGLVLYPYVYLTCRPVFINQSAHLLEAARTLGCGPVSAFFRVTLPLARPAIVTGMSLALLETLNDIGASEFLGIRTITVTVYTTWISRSDLAGAAQIAGIVLTFVFMILGLEFLFRRKQVFSSRSMRGIQQIRIYGWRGWLLCSITALPVILGFCAPVLFLGWESAKRLGEGITISSSLLSALKNTLFLASGTTLIVSGVSLLVVWSARHSVLNSRFIEFRRTVMHLASSGYAVPGTILAIGFLPPAMLVDHWLAGLLNISGLPLMSAGILLVICCAIRFLAISTGALDSALGRIPPSLEQASRLLGENGAGTFVRVHLPLLRPALISSALLVFSDVMKELPTTLLLRPVNFETLSTLLYAEAARGTYEQGAIAALLIVLAGILPVILLVRRQMNSHH</sequence>
<dbReference type="Pfam" id="PF00528">
    <property type="entry name" value="BPD_transp_1"/>
    <property type="match status" value="1"/>
</dbReference>
<dbReference type="Gene3D" id="1.10.3720.10">
    <property type="entry name" value="MetI-like"/>
    <property type="match status" value="2"/>
</dbReference>
<keyword evidence="6 8" id="KW-1133">Transmembrane helix</keyword>
<keyword evidence="4" id="KW-0997">Cell inner membrane</keyword>
<keyword evidence="7 8" id="KW-0472">Membrane</keyword>
<feature type="transmembrane region" description="Helical" evidence="8">
    <location>
        <begin position="536"/>
        <end position="554"/>
    </location>
</feature>
<dbReference type="SUPFAM" id="SSF161098">
    <property type="entry name" value="MetI-like"/>
    <property type="match status" value="2"/>
</dbReference>
<dbReference type="PROSITE" id="PS50928">
    <property type="entry name" value="ABC_TM1"/>
    <property type="match status" value="2"/>
</dbReference>
<dbReference type="PANTHER" id="PTHR43357:SF3">
    <property type="entry name" value="FE(3+)-TRANSPORT SYSTEM PERMEASE PROTEIN FBPB 2"/>
    <property type="match status" value="1"/>
</dbReference>
<evidence type="ECO:0000259" key="9">
    <source>
        <dbReference type="PROSITE" id="PS50928"/>
    </source>
</evidence>
<feature type="domain" description="ABC transmembrane type-1" evidence="9">
    <location>
        <begin position="347"/>
        <end position="553"/>
    </location>
</feature>
<feature type="transmembrane region" description="Helical" evidence="8">
    <location>
        <begin position="202"/>
        <end position="224"/>
    </location>
</feature>
<evidence type="ECO:0000256" key="6">
    <source>
        <dbReference type="ARBA" id="ARBA00022989"/>
    </source>
</evidence>
<feature type="transmembrane region" description="Helical" evidence="8">
    <location>
        <begin position="351"/>
        <end position="370"/>
    </location>
</feature>
<evidence type="ECO:0000313" key="10">
    <source>
        <dbReference type="EMBL" id="OJR56381.1"/>
    </source>
</evidence>
<feature type="transmembrane region" description="Helical" evidence="8">
    <location>
        <begin position="69"/>
        <end position="97"/>
    </location>
</feature>
<dbReference type="InterPro" id="IPR000515">
    <property type="entry name" value="MetI-like"/>
</dbReference>
<evidence type="ECO:0000256" key="8">
    <source>
        <dbReference type="RuleBase" id="RU363032"/>
    </source>
</evidence>
<feature type="transmembrane region" description="Helical" evidence="8">
    <location>
        <begin position="432"/>
        <end position="456"/>
    </location>
</feature>
<dbReference type="AlphaFoldDB" id="A0A0D8W8W7"/>
<evidence type="ECO:0000313" key="12">
    <source>
        <dbReference type="Proteomes" id="UP000184277"/>
    </source>
</evidence>
<proteinExistence type="inferred from homology"/>
<organism evidence="10 12">
    <name type="scientific">Escherichia coli</name>
    <dbReference type="NCBI Taxonomy" id="562"/>
    <lineage>
        <taxon>Bacteria</taxon>
        <taxon>Pseudomonadati</taxon>
        <taxon>Pseudomonadota</taxon>
        <taxon>Gammaproteobacteria</taxon>
        <taxon>Enterobacterales</taxon>
        <taxon>Enterobacteriaceae</taxon>
        <taxon>Escherichia</taxon>
    </lineage>
</organism>
<keyword evidence="2 8" id="KW-0813">Transport</keyword>
<evidence type="ECO:0000256" key="4">
    <source>
        <dbReference type="ARBA" id="ARBA00022519"/>
    </source>
</evidence>
<evidence type="ECO:0000256" key="2">
    <source>
        <dbReference type="ARBA" id="ARBA00022448"/>
    </source>
</evidence>
<gene>
    <name evidence="10" type="ORF">BK383_04330</name>
    <name evidence="11" type="ORF">BMT91_23855</name>
</gene>
<evidence type="ECO:0000256" key="1">
    <source>
        <dbReference type="ARBA" id="ARBA00004429"/>
    </source>
</evidence>
<feature type="domain" description="ABC transmembrane type-1" evidence="9">
    <location>
        <begin position="69"/>
        <end position="277"/>
    </location>
</feature>
<comment type="similarity">
    <text evidence="8">Belongs to the binding-protein-dependent transport system permease family.</text>
</comment>
<reference evidence="11 13" key="2">
    <citation type="submission" date="2016-10" db="EMBL/GenBank/DDBJ databases">
        <title>Whole genome sequences of antibiotic resistant commensal Escherichia coli from healthy Australian adults.</title>
        <authorList>
            <person name="Moran R.A."/>
            <person name="Anantham S."/>
            <person name="Nigro S.J."/>
            <person name="Holt K.E."/>
            <person name="Hall R.M."/>
        </authorList>
    </citation>
    <scope>NUCLEOTIDE SEQUENCE [LARGE SCALE GENOMIC DNA]</scope>
    <source>
        <strain evidence="11 13">2.3-R4</strain>
    </source>
</reference>
<keyword evidence="3" id="KW-1003">Cell membrane</keyword>
<reference evidence="10 12" key="1">
    <citation type="submission" date="2016-10" db="EMBL/GenBank/DDBJ databases">
        <title>Comprehensive resistome analysis reveals the prevalence of NDM and MCR-1 in Chinese poultry production.</title>
        <authorList>
            <person name="Wang Y."/>
            <person name="Zhang R."/>
            <person name="Li J."/>
            <person name="Wu Z."/>
            <person name="Wenjuan Y."/>
            <person name="Schwarz S."/>
            <person name="Tyrrell J."/>
            <person name="Zheng Y."/>
            <person name="Wang S."/>
            <person name="Shen Z."/>
            <person name="Liu Z."/>
            <person name="Lei L."/>
            <person name="Li M."/>
            <person name="Zhang Q."/>
            <person name="Wu C."/>
            <person name="Zhang Q."/>
            <person name="Wu Y."/>
            <person name="Walsh T."/>
            <person name="Shen J."/>
        </authorList>
    </citation>
    <scope>NUCLEOTIDE SEQUENCE [LARGE SCALE GENOMIC DNA]</scope>
    <source>
        <strain evidence="10 12">570</strain>
    </source>
</reference>
<dbReference type="Proteomes" id="UP000184277">
    <property type="component" value="Unassembled WGS sequence"/>
</dbReference>
<feature type="transmembrane region" description="Helical" evidence="8">
    <location>
        <begin position="27"/>
        <end position="49"/>
    </location>
</feature>
<comment type="subcellular location">
    <subcellularLocation>
        <location evidence="1">Cell inner membrane</location>
        <topology evidence="1">Multi-pass membrane protein</topology>
    </subcellularLocation>
    <subcellularLocation>
        <location evidence="8">Cell membrane</location>
        <topology evidence="8">Multi-pass membrane protein</topology>
    </subcellularLocation>
</comment>
<dbReference type="Proteomes" id="UP000188855">
    <property type="component" value="Unassembled WGS sequence"/>
</dbReference>
<evidence type="ECO:0000256" key="3">
    <source>
        <dbReference type="ARBA" id="ARBA00022475"/>
    </source>
</evidence>
<feature type="transmembrane region" description="Helical" evidence="8">
    <location>
        <begin position="104"/>
        <end position="125"/>
    </location>
</feature>
<dbReference type="PANTHER" id="PTHR43357">
    <property type="entry name" value="INNER MEMBRANE ABC TRANSPORTER PERMEASE PROTEIN YDCV"/>
    <property type="match status" value="1"/>
</dbReference>
<dbReference type="RefSeq" id="WP_000534856.1">
    <property type="nucleotide sequence ID" value="NZ_CABGZL010000064.1"/>
</dbReference>
<dbReference type="CDD" id="cd06261">
    <property type="entry name" value="TM_PBP2"/>
    <property type="match status" value="2"/>
</dbReference>
<dbReference type="EMBL" id="MPAF01000073">
    <property type="protein sequence ID" value="OOK24320.1"/>
    <property type="molecule type" value="Genomic_DNA"/>
</dbReference>
<accession>A0A0D8W8W7</accession>
<dbReference type="GO" id="GO:0005886">
    <property type="term" value="C:plasma membrane"/>
    <property type="evidence" value="ECO:0007669"/>
    <property type="project" value="UniProtKB-SubCell"/>
</dbReference>
<feature type="transmembrane region" description="Helical" evidence="8">
    <location>
        <begin position="161"/>
        <end position="181"/>
    </location>
</feature>
<dbReference type="GO" id="GO:0055085">
    <property type="term" value="P:transmembrane transport"/>
    <property type="evidence" value="ECO:0007669"/>
    <property type="project" value="InterPro"/>
</dbReference>
<keyword evidence="5 8" id="KW-0812">Transmembrane</keyword>
<evidence type="ECO:0000313" key="13">
    <source>
        <dbReference type="Proteomes" id="UP000188855"/>
    </source>
</evidence>
<feature type="transmembrane region" description="Helical" evidence="8">
    <location>
        <begin position="258"/>
        <end position="279"/>
    </location>
</feature>
<name>A0A0D8W8W7_ECOLX</name>